<dbReference type="GO" id="GO:0006488">
    <property type="term" value="P:dolichol-linked oligosaccharide biosynthetic process"/>
    <property type="evidence" value="ECO:0007669"/>
    <property type="project" value="InterPro"/>
</dbReference>
<name>A0A5B8UA97_9ACTN</name>
<keyword evidence="2" id="KW-0812">Transmembrane</keyword>
<dbReference type="Proteomes" id="UP000321805">
    <property type="component" value="Chromosome"/>
</dbReference>
<evidence type="ECO:0000256" key="5">
    <source>
        <dbReference type="ARBA" id="ARBA00023136"/>
    </source>
</evidence>
<keyword evidence="7" id="KW-1185">Reference proteome</keyword>
<dbReference type="OrthoDB" id="555447at2"/>
<evidence type="ECO:0000256" key="3">
    <source>
        <dbReference type="ARBA" id="ARBA00022824"/>
    </source>
</evidence>
<dbReference type="InterPro" id="IPR013969">
    <property type="entry name" value="Oligosacch_biosynth_Alg14"/>
</dbReference>
<evidence type="ECO:0000256" key="1">
    <source>
        <dbReference type="ARBA" id="ARBA00004389"/>
    </source>
</evidence>
<keyword evidence="5" id="KW-0472">Membrane</keyword>
<dbReference type="KEGG" id="bsol:FSW04_22600"/>
<dbReference type="EMBL" id="CP042430">
    <property type="protein sequence ID" value="QEC50086.1"/>
    <property type="molecule type" value="Genomic_DNA"/>
</dbReference>
<keyword evidence="3" id="KW-0256">Endoplasmic reticulum</keyword>
<dbReference type="AlphaFoldDB" id="A0A5B8UA97"/>
<keyword evidence="6" id="KW-0808">Transferase</keyword>
<evidence type="ECO:0000256" key="4">
    <source>
        <dbReference type="ARBA" id="ARBA00022989"/>
    </source>
</evidence>
<dbReference type="RefSeq" id="WP_146922449.1">
    <property type="nucleotide sequence ID" value="NZ_CP042430.1"/>
</dbReference>
<proteinExistence type="predicted"/>
<dbReference type="NCBIfam" id="NF041549">
    <property type="entry name" value="PssD"/>
    <property type="match status" value="1"/>
</dbReference>
<dbReference type="SUPFAM" id="SSF53756">
    <property type="entry name" value="UDP-Glycosyltransferase/glycogen phosphorylase"/>
    <property type="match status" value="1"/>
</dbReference>
<dbReference type="Pfam" id="PF08660">
    <property type="entry name" value="Alg14"/>
    <property type="match status" value="1"/>
</dbReference>
<evidence type="ECO:0000313" key="6">
    <source>
        <dbReference type="EMBL" id="QEC50086.1"/>
    </source>
</evidence>
<protein>
    <submittedName>
        <fullName evidence="6">UDP-N-acetylglucosamine--LPS N-acetylglucosamine transferase</fullName>
    </submittedName>
</protein>
<reference evidence="6 7" key="1">
    <citation type="journal article" date="2018" name="J. Microbiol.">
        <title>Baekduia soli gen. nov., sp. nov., a novel bacterium isolated from the soil of Baekdu Mountain and proposal of a novel family name, Baekduiaceae fam. nov.</title>
        <authorList>
            <person name="An D.S."/>
            <person name="Siddiqi M.Z."/>
            <person name="Kim K.H."/>
            <person name="Yu H.S."/>
            <person name="Im W.T."/>
        </authorList>
    </citation>
    <scope>NUCLEOTIDE SEQUENCE [LARGE SCALE GENOMIC DNA]</scope>
    <source>
        <strain evidence="6 7">BR7-21</strain>
    </source>
</reference>
<organism evidence="6 7">
    <name type="scientific">Baekduia soli</name>
    <dbReference type="NCBI Taxonomy" id="496014"/>
    <lineage>
        <taxon>Bacteria</taxon>
        <taxon>Bacillati</taxon>
        <taxon>Actinomycetota</taxon>
        <taxon>Thermoleophilia</taxon>
        <taxon>Solirubrobacterales</taxon>
        <taxon>Baekduiaceae</taxon>
        <taxon>Baekduia</taxon>
    </lineage>
</organism>
<comment type="subcellular location">
    <subcellularLocation>
        <location evidence="1">Endoplasmic reticulum membrane</location>
        <topology evidence="1">Single-pass membrane protein</topology>
    </subcellularLocation>
</comment>
<sequence length="162" mass="17531">MSASRRHRGEGPLLLVCSSGGHLLQLVGLDAAFRDFPRLWVTFDKPDAHALLAGEQVLYAHGPTNRNIPNLLRNLRLARRVLVTRRPRAIVSTGAGVAVPFAWLGRLMGIPVVYIESVTRISSLSLSGRMIAPVASDFFVQWPELAGAVPGARYEGGNLTPA</sequence>
<evidence type="ECO:0000313" key="7">
    <source>
        <dbReference type="Proteomes" id="UP000321805"/>
    </source>
</evidence>
<evidence type="ECO:0000256" key="2">
    <source>
        <dbReference type="ARBA" id="ARBA00022692"/>
    </source>
</evidence>
<dbReference type="Gene3D" id="3.40.50.2000">
    <property type="entry name" value="Glycogen Phosphorylase B"/>
    <property type="match status" value="1"/>
</dbReference>
<keyword evidence="4" id="KW-1133">Transmembrane helix</keyword>
<accession>A0A5B8UA97</accession>
<dbReference type="PANTHER" id="PTHR12154:SF4">
    <property type="entry name" value="UDP-N-ACETYLGLUCOSAMINE TRANSFERASE SUBUNIT ALG14 HOMOLOG"/>
    <property type="match status" value="1"/>
</dbReference>
<dbReference type="PANTHER" id="PTHR12154">
    <property type="entry name" value="GLYCOSYL TRANSFERASE-RELATED"/>
    <property type="match status" value="1"/>
</dbReference>
<gene>
    <name evidence="6" type="ORF">FSW04_22600</name>
</gene>
<dbReference type="GO" id="GO:0004577">
    <property type="term" value="F:N-acetylglucosaminyldiphosphodolichol N-acetylglucosaminyltransferase activity"/>
    <property type="evidence" value="ECO:0007669"/>
    <property type="project" value="TreeGrafter"/>
</dbReference>